<dbReference type="EMBL" id="SIHO01000002">
    <property type="protein sequence ID" value="TFU03619.1"/>
    <property type="molecule type" value="Genomic_DNA"/>
</dbReference>
<dbReference type="OrthoDB" id="7388088at2"/>
<dbReference type="Proteomes" id="UP000297737">
    <property type="component" value="Unassembled WGS sequence"/>
</dbReference>
<feature type="signal peptide" evidence="2">
    <location>
        <begin position="1"/>
        <end position="27"/>
    </location>
</feature>
<name>A0A4Y9EQI7_9SPHN</name>
<accession>A0A4Y9EQI7</accession>
<reference evidence="3 4" key="1">
    <citation type="submission" date="2019-02" db="EMBL/GenBank/DDBJ databases">
        <title>Polymorphobacter sp. isolated from the lake at the Tibet of China.</title>
        <authorList>
            <person name="Li A."/>
        </authorList>
    </citation>
    <scope>NUCLEOTIDE SEQUENCE [LARGE SCALE GENOMIC DNA]</scope>
    <source>
        <strain evidence="3 4">DJ1R-1</strain>
    </source>
</reference>
<evidence type="ECO:0008006" key="5">
    <source>
        <dbReference type="Google" id="ProtNLM"/>
    </source>
</evidence>
<proteinExistence type="predicted"/>
<feature type="chain" id="PRO_5021208975" description="Antifreeze protein" evidence="2">
    <location>
        <begin position="28"/>
        <end position="602"/>
    </location>
</feature>
<evidence type="ECO:0000256" key="1">
    <source>
        <dbReference type="SAM" id="MobiDB-lite"/>
    </source>
</evidence>
<organism evidence="3 4">
    <name type="scientific">Glacieibacterium arshaanense</name>
    <dbReference type="NCBI Taxonomy" id="2511025"/>
    <lineage>
        <taxon>Bacteria</taxon>
        <taxon>Pseudomonadati</taxon>
        <taxon>Pseudomonadota</taxon>
        <taxon>Alphaproteobacteria</taxon>
        <taxon>Sphingomonadales</taxon>
        <taxon>Sphingosinicellaceae</taxon>
        <taxon>Glacieibacterium</taxon>
    </lineage>
</organism>
<keyword evidence="2" id="KW-0732">Signal</keyword>
<protein>
    <recommendedName>
        <fullName evidence="5">Antifreeze protein</fullName>
    </recommendedName>
</protein>
<feature type="compositionally biased region" description="Low complexity" evidence="1">
    <location>
        <begin position="45"/>
        <end position="68"/>
    </location>
</feature>
<evidence type="ECO:0000313" key="4">
    <source>
        <dbReference type="Proteomes" id="UP000297737"/>
    </source>
</evidence>
<dbReference type="RefSeq" id="WP_135246211.1">
    <property type="nucleotide sequence ID" value="NZ_SIHO01000002.1"/>
</dbReference>
<sequence length="602" mass="62090">MRRARPGLTALLLGAALLCALPGAAQDAPKSLLPEGFEEPAADIAAPLPGTAPDAAAPDAGATSTDAPFVRPRPLPDPAAAAAAAQVIDPFAIAATGRSLEIAGPLGSLVTGPGAGYGLNTFAGSNGRFVAGVMRRIDTPIASRWAHIVLRRALLSESLTPRDINSGDWVAERGWLLLRMGEVDGAKALLDSVPLDRFSRKLYLVAGQAALAAADLPGLCPLAPTAQALSTDTLWKLANAICAGMTGDDITAANVFDQLRDAETANDFDLLLAERVATLSGTGGRAANLDWTEVDTLTPYRFGLATAAGLKVPPEFYAKLPVQQSGWVVRAPGLSDEIRGPALRRAAVQGVASAQEMVNFAAMETARLDTEAFDATPAAALRAAYVAAKPADRLSGMRTLWEAGDSADDHYAGQIETALAAASFPVDKRYADDAPMLIGAMLSAGAADSALRWWPVIDGASGATRDNGWALLAAADAGTRVPVTTDRFKDWAKGLSGPKAVTKHRAALLLAGLGGLGKAGDGWGGLRRDYEIDAPANSWTRAIDAAAKAGRTGEVAVLAASALQGAWADVPPAHFAHLVAALVAVGRGHEARMIVAEAVTRG</sequence>
<gene>
    <name evidence="3" type="ORF">EUV02_10715</name>
</gene>
<comment type="caution">
    <text evidence="3">The sequence shown here is derived from an EMBL/GenBank/DDBJ whole genome shotgun (WGS) entry which is preliminary data.</text>
</comment>
<dbReference type="AlphaFoldDB" id="A0A4Y9EQI7"/>
<evidence type="ECO:0000313" key="3">
    <source>
        <dbReference type="EMBL" id="TFU03619.1"/>
    </source>
</evidence>
<evidence type="ECO:0000256" key="2">
    <source>
        <dbReference type="SAM" id="SignalP"/>
    </source>
</evidence>
<keyword evidence="4" id="KW-1185">Reference proteome</keyword>
<feature type="region of interest" description="Disordered" evidence="1">
    <location>
        <begin position="44"/>
        <end position="68"/>
    </location>
</feature>